<dbReference type="InterPro" id="IPR041715">
    <property type="entry name" value="HisRS-like_core"/>
</dbReference>
<evidence type="ECO:0000256" key="7">
    <source>
        <dbReference type="ARBA" id="ARBA00022840"/>
    </source>
</evidence>
<comment type="similarity">
    <text evidence="2 11">Belongs to the class-II aminoacyl-tRNA synthetase family.</text>
</comment>
<feature type="domain" description="Aminoacyl-transfer RNA synthetases class-II family profile" evidence="14">
    <location>
        <begin position="55"/>
        <end position="359"/>
    </location>
</feature>
<dbReference type="InterPro" id="IPR015807">
    <property type="entry name" value="His-tRNA-ligase"/>
</dbReference>
<dbReference type="EC" id="6.1.1.21" evidence="11"/>
<evidence type="ECO:0000256" key="4">
    <source>
        <dbReference type="ARBA" id="ARBA00022490"/>
    </source>
</evidence>
<dbReference type="SUPFAM" id="SSF55681">
    <property type="entry name" value="Class II aaRS and biotin synthetases"/>
    <property type="match status" value="1"/>
</dbReference>
<dbReference type="Gene3D" id="3.30.930.10">
    <property type="entry name" value="Bira Bifunctional Protein, Domain 2"/>
    <property type="match status" value="1"/>
</dbReference>
<feature type="binding site" evidence="12">
    <location>
        <begin position="297"/>
        <end position="298"/>
    </location>
    <ligand>
        <name>L-histidine</name>
        <dbReference type="ChEBI" id="CHEBI:57595"/>
    </ligand>
</feature>
<feature type="binding site" evidence="12">
    <location>
        <position position="148"/>
    </location>
    <ligand>
        <name>L-histidine</name>
        <dbReference type="ChEBI" id="CHEBI:57595"/>
    </ligand>
</feature>
<protein>
    <recommendedName>
        <fullName evidence="11">Histidine--tRNA ligase</fullName>
        <ecNumber evidence="11">6.1.1.21</ecNumber>
    </recommendedName>
    <alternativeName>
        <fullName evidence="11">Histidyl-tRNA synthetase</fullName>
        <shortName evidence="11">HisRS</shortName>
    </alternativeName>
</protein>
<dbReference type="EMBL" id="VLJN01000012">
    <property type="protein sequence ID" value="TWG86636.1"/>
    <property type="molecule type" value="Genomic_DNA"/>
</dbReference>
<dbReference type="InterPro" id="IPR006195">
    <property type="entry name" value="aa-tRNA-synth_II"/>
</dbReference>
<comment type="subunit">
    <text evidence="3 11">Homodimer.</text>
</comment>
<feature type="region of interest" description="Disordered" evidence="13">
    <location>
        <begin position="1"/>
        <end position="38"/>
    </location>
</feature>
<evidence type="ECO:0000313" key="16">
    <source>
        <dbReference type="Proteomes" id="UP000318141"/>
    </source>
</evidence>
<dbReference type="PROSITE" id="PS50862">
    <property type="entry name" value="AA_TRNA_LIGASE_II"/>
    <property type="match status" value="1"/>
</dbReference>
<dbReference type="Gene3D" id="3.40.50.800">
    <property type="entry name" value="Anticodon-binding domain"/>
    <property type="match status" value="1"/>
</dbReference>
<evidence type="ECO:0000259" key="14">
    <source>
        <dbReference type="PROSITE" id="PS50862"/>
    </source>
</evidence>
<sequence>MAPSDRMTIMNVSENPAPVDGASDNEGKRQGKTGAPRALQGVKGMNDMLPADAPLWEHFDNAARAMLRAYGYQQIRTPIVEPTQLFVRGIGEVTDIVEKEMYSFTDSLNGEQLTLRPEGTAAAVRATIEHNLLYDGPKRLWYTGPMFRHERPQRGRYRQFHQLGAEALGFAGPDVDAEIILMCQRLWDDLGLTGVRLEINSLGQADERAAHRQELIKYLEGFQDILDEDGKRRLYTNPLRVLDTKNPALQEMAANAPKLIDFLGEASLAHFEGVQRLLKANNIPYTINPRLVRGLDYYNLTVFEWITDKLGAQGTIAGGGRYDPLIAQMGGKSAPACGWAMGIERIIELLREEGLGPQPEGADVYVVHQGEAAAQQAMIAAERLRDAGLDVVFHATADGRSGSFKSQMKRADASGASYAVIIGDDEVAAGVVQVKSLRDGEGQQQTVPADQLVDYVIDAMVGADAE</sequence>
<feature type="binding site" evidence="12">
    <location>
        <position position="166"/>
    </location>
    <ligand>
        <name>L-histidine</name>
        <dbReference type="ChEBI" id="CHEBI:57595"/>
    </ligand>
</feature>
<keyword evidence="8 11" id="KW-0648">Protein biosynthesis</keyword>
<keyword evidence="4 11" id="KW-0963">Cytoplasm</keyword>
<keyword evidence="5 11" id="KW-0436">Ligase</keyword>
<dbReference type="PIRSF" id="PIRSF001549">
    <property type="entry name" value="His-tRNA_synth"/>
    <property type="match status" value="1"/>
</dbReference>
<evidence type="ECO:0000256" key="1">
    <source>
        <dbReference type="ARBA" id="ARBA00004496"/>
    </source>
</evidence>
<dbReference type="CDD" id="cd00859">
    <property type="entry name" value="HisRS_anticodon"/>
    <property type="match status" value="1"/>
</dbReference>
<keyword evidence="7 11" id="KW-0067">ATP-binding</keyword>
<gene>
    <name evidence="11" type="primary">hisS</name>
    <name evidence="15" type="ORF">L602_000200000370</name>
</gene>
<evidence type="ECO:0000256" key="12">
    <source>
        <dbReference type="PIRSR" id="PIRSR001549-1"/>
    </source>
</evidence>
<dbReference type="SUPFAM" id="SSF52954">
    <property type="entry name" value="Class II aaRS ABD-related"/>
    <property type="match status" value="1"/>
</dbReference>
<dbReference type="PANTHER" id="PTHR43707">
    <property type="entry name" value="HISTIDYL-TRNA SYNTHETASE"/>
    <property type="match status" value="1"/>
</dbReference>
<dbReference type="InterPro" id="IPR036621">
    <property type="entry name" value="Anticodon-bd_dom_sf"/>
</dbReference>
<name>A0A562BN42_9BURK</name>
<evidence type="ECO:0000313" key="15">
    <source>
        <dbReference type="EMBL" id="TWG86636.1"/>
    </source>
</evidence>
<dbReference type="HAMAP" id="MF_00127">
    <property type="entry name" value="His_tRNA_synth"/>
    <property type="match status" value="1"/>
</dbReference>
<dbReference type="AlphaFoldDB" id="A0A562BN42"/>
<dbReference type="InterPro" id="IPR045864">
    <property type="entry name" value="aa-tRNA-synth_II/BPL/LPL"/>
</dbReference>
<dbReference type="PANTHER" id="PTHR43707:SF1">
    <property type="entry name" value="HISTIDINE--TRNA LIGASE, MITOCHONDRIAL-RELATED"/>
    <property type="match status" value="1"/>
</dbReference>
<evidence type="ECO:0000256" key="6">
    <source>
        <dbReference type="ARBA" id="ARBA00022741"/>
    </source>
</evidence>
<feature type="binding site" evidence="12">
    <location>
        <position position="162"/>
    </location>
    <ligand>
        <name>L-histidine</name>
        <dbReference type="ChEBI" id="CHEBI:57595"/>
    </ligand>
</feature>
<evidence type="ECO:0000256" key="10">
    <source>
        <dbReference type="ARBA" id="ARBA00047639"/>
    </source>
</evidence>
<keyword evidence="6 11" id="KW-0547">Nucleotide-binding</keyword>
<dbReference type="GO" id="GO:0004821">
    <property type="term" value="F:histidine-tRNA ligase activity"/>
    <property type="evidence" value="ECO:0007669"/>
    <property type="project" value="UniProtKB-UniRule"/>
</dbReference>
<feature type="binding site" evidence="12">
    <location>
        <begin position="118"/>
        <end position="120"/>
    </location>
    <ligand>
        <name>L-histidine</name>
        <dbReference type="ChEBI" id="CHEBI:57595"/>
    </ligand>
</feature>
<dbReference type="InterPro" id="IPR004154">
    <property type="entry name" value="Anticodon-bd"/>
</dbReference>
<evidence type="ECO:0000256" key="5">
    <source>
        <dbReference type="ARBA" id="ARBA00022598"/>
    </source>
</evidence>
<evidence type="ECO:0000256" key="9">
    <source>
        <dbReference type="ARBA" id="ARBA00023146"/>
    </source>
</evidence>
<proteinExistence type="inferred from homology"/>
<dbReference type="InterPro" id="IPR004516">
    <property type="entry name" value="HisRS/HisZ"/>
</dbReference>
<comment type="catalytic activity">
    <reaction evidence="10 11">
        <text>tRNA(His) + L-histidine + ATP = L-histidyl-tRNA(His) + AMP + diphosphate + H(+)</text>
        <dbReference type="Rhea" id="RHEA:17313"/>
        <dbReference type="Rhea" id="RHEA-COMP:9665"/>
        <dbReference type="Rhea" id="RHEA-COMP:9689"/>
        <dbReference type="ChEBI" id="CHEBI:15378"/>
        <dbReference type="ChEBI" id="CHEBI:30616"/>
        <dbReference type="ChEBI" id="CHEBI:33019"/>
        <dbReference type="ChEBI" id="CHEBI:57595"/>
        <dbReference type="ChEBI" id="CHEBI:78442"/>
        <dbReference type="ChEBI" id="CHEBI:78527"/>
        <dbReference type="ChEBI" id="CHEBI:456215"/>
        <dbReference type="EC" id="6.1.1.21"/>
    </reaction>
</comment>
<reference evidence="15 16" key="1">
    <citation type="submission" date="2019-07" db="EMBL/GenBank/DDBJ databases">
        <title>Genome sequencing of lignin-degrading bacterial isolates.</title>
        <authorList>
            <person name="Gladden J."/>
        </authorList>
    </citation>
    <scope>NUCLEOTIDE SEQUENCE [LARGE SCALE GENOMIC DNA]</scope>
    <source>
        <strain evidence="15 16">J11</strain>
    </source>
</reference>
<organism evidence="15 16">
    <name type="scientific">Cupriavidus gilardii J11</name>
    <dbReference type="NCBI Taxonomy" id="936133"/>
    <lineage>
        <taxon>Bacteria</taxon>
        <taxon>Pseudomonadati</taxon>
        <taxon>Pseudomonadota</taxon>
        <taxon>Betaproteobacteria</taxon>
        <taxon>Burkholderiales</taxon>
        <taxon>Burkholderiaceae</taxon>
        <taxon>Cupriavidus</taxon>
    </lineage>
</organism>
<evidence type="ECO:0000256" key="11">
    <source>
        <dbReference type="HAMAP-Rule" id="MF_00127"/>
    </source>
</evidence>
<dbReference type="FunFam" id="3.30.930.10:FF:000005">
    <property type="entry name" value="Histidine--tRNA ligase"/>
    <property type="match status" value="1"/>
</dbReference>
<evidence type="ECO:0000256" key="3">
    <source>
        <dbReference type="ARBA" id="ARBA00011738"/>
    </source>
</evidence>
<keyword evidence="16" id="KW-1185">Reference proteome</keyword>
<evidence type="ECO:0000256" key="2">
    <source>
        <dbReference type="ARBA" id="ARBA00008226"/>
    </source>
</evidence>
<dbReference type="GO" id="GO:0006427">
    <property type="term" value="P:histidyl-tRNA aminoacylation"/>
    <property type="evidence" value="ECO:0007669"/>
    <property type="project" value="UniProtKB-UniRule"/>
</dbReference>
<comment type="subcellular location">
    <subcellularLocation>
        <location evidence="1 11">Cytoplasm</location>
    </subcellularLocation>
</comment>
<dbReference type="NCBIfam" id="TIGR00442">
    <property type="entry name" value="hisS"/>
    <property type="match status" value="1"/>
</dbReference>
<dbReference type="Proteomes" id="UP000318141">
    <property type="component" value="Unassembled WGS sequence"/>
</dbReference>
<feature type="binding site" evidence="12">
    <location>
        <position position="293"/>
    </location>
    <ligand>
        <name>L-histidine</name>
        <dbReference type="ChEBI" id="CHEBI:57595"/>
    </ligand>
</feature>
<dbReference type="GO" id="GO:0005524">
    <property type="term" value="F:ATP binding"/>
    <property type="evidence" value="ECO:0007669"/>
    <property type="project" value="UniProtKB-UniRule"/>
</dbReference>
<dbReference type="GO" id="GO:0005737">
    <property type="term" value="C:cytoplasm"/>
    <property type="evidence" value="ECO:0007669"/>
    <property type="project" value="UniProtKB-SubCell"/>
</dbReference>
<dbReference type="Pfam" id="PF13393">
    <property type="entry name" value="tRNA-synt_His"/>
    <property type="match status" value="1"/>
</dbReference>
<dbReference type="InterPro" id="IPR033656">
    <property type="entry name" value="HisRS_anticodon"/>
</dbReference>
<dbReference type="Pfam" id="PF03129">
    <property type="entry name" value="HGTP_anticodon"/>
    <property type="match status" value="1"/>
</dbReference>
<comment type="caution">
    <text evidence="15">The sequence shown here is derived from an EMBL/GenBank/DDBJ whole genome shotgun (WGS) entry which is preliminary data.</text>
</comment>
<evidence type="ECO:0000256" key="8">
    <source>
        <dbReference type="ARBA" id="ARBA00022917"/>
    </source>
</evidence>
<dbReference type="CDD" id="cd00773">
    <property type="entry name" value="HisRS-like_core"/>
    <property type="match status" value="1"/>
</dbReference>
<evidence type="ECO:0000256" key="13">
    <source>
        <dbReference type="SAM" id="MobiDB-lite"/>
    </source>
</evidence>
<accession>A0A562BN42</accession>
<keyword evidence="9 11" id="KW-0030">Aminoacyl-tRNA synthetase</keyword>